<dbReference type="EMBL" id="CP033622">
    <property type="protein sequence ID" value="QIZ51577.1"/>
    <property type="molecule type" value="Genomic_DNA"/>
</dbReference>
<evidence type="ECO:0000313" key="1">
    <source>
        <dbReference type="EMBL" id="QIZ51577.1"/>
    </source>
</evidence>
<dbReference type="SUPFAM" id="SSF54593">
    <property type="entry name" value="Glyoxalase/Bleomycin resistance protein/Dihydroxybiphenyl dioxygenase"/>
    <property type="match status" value="1"/>
</dbReference>
<reference evidence="1 2" key="1">
    <citation type="submission" date="2018-11" db="EMBL/GenBank/DDBJ databases">
        <title>Complete genome sequence of Dickeya zeae strain CE1 infecting Canna edulis Ker-Gawl. in China.</title>
        <authorList>
            <person name="Zhang J."/>
            <person name="Lin B."/>
            <person name="Shen H."/>
            <person name="Jiang S."/>
            <person name="Pu X."/>
            <person name="Sun D."/>
        </authorList>
    </citation>
    <scope>NUCLEOTIDE SEQUENCE [LARGE SCALE GENOMIC DNA]</scope>
    <source>
        <strain evidence="1 2">CE1</strain>
    </source>
</reference>
<proteinExistence type="predicted"/>
<protein>
    <submittedName>
        <fullName evidence="1">Glyoxalase</fullName>
    </submittedName>
</protein>
<dbReference type="Proteomes" id="UP000500801">
    <property type="component" value="Chromosome"/>
</dbReference>
<evidence type="ECO:0000313" key="2">
    <source>
        <dbReference type="Proteomes" id="UP000500801"/>
    </source>
</evidence>
<dbReference type="InterPro" id="IPR029068">
    <property type="entry name" value="Glyas_Bleomycin-R_OHBP_Dase"/>
</dbReference>
<sequence>MKNTIPDVPLSGVDVLFVAGFGPITVSVPTSQTFYQTLLNLPLKPMAGNEDYLTSDELGGVKHFALWPLAQASQSCFGTDSWPSTYPIPQGWMELEVADIAAATETIKQQGYPLLVDNRLEPWGQTVTRFLSPEGLLVGVTHTPWLRAEP</sequence>
<organism evidence="1 2">
    <name type="scientific">Dickeya zeae</name>
    <dbReference type="NCBI Taxonomy" id="204042"/>
    <lineage>
        <taxon>Bacteria</taxon>
        <taxon>Pseudomonadati</taxon>
        <taxon>Pseudomonadota</taxon>
        <taxon>Gammaproteobacteria</taxon>
        <taxon>Enterobacterales</taxon>
        <taxon>Pectobacteriaceae</taxon>
        <taxon>Dickeya</taxon>
    </lineage>
</organism>
<name>A0AAE7CZ93_9GAMM</name>
<dbReference type="Gene3D" id="3.10.180.10">
    <property type="entry name" value="2,3-Dihydroxybiphenyl 1,2-Dioxygenase, domain 1"/>
    <property type="match status" value="1"/>
</dbReference>
<gene>
    <name evidence="1" type="ORF">DWG24_12770</name>
</gene>
<dbReference type="RefSeq" id="WP_168362801.1">
    <property type="nucleotide sequence ID" value="NZ_CP033622.1"/>
</dbReference>
<dbReference type="AlphaFoldDB" id="A0AAE7CZ93"/>
<accession>A0AAE7CZ93</accession>